<dbReference type="EMBL" id="KV875094">
    <property type="protein sequence ID" value="OIW33903.1"/>
    <property type="molecule type" value="Genomic_DNA"/>
</dbReference>
<sequence>MRLTRAALDPCPWTGVVSHTSWEIHRLLRSLHDFPRQRLRRTGQKCIPFRRTRTLRCSRSVYGLPLLVADSRLCLCQSSLDNVVEHRRPSRYHCIRRSWRRRAEAKTDALCNIVFFSRRHILPVISQPIRASECHSPGLLQICNLLVQTPCGAAGFRTILHPTAISIGLDAASSLGWKSLFVSDELLVGGFIAQTTGSMCIRDSLLYSNACTLTPPRPLSCSLTGSIGIFLDRVRRLNSMCANGKTDGVELKPQRTCPWRRTHRHLRRYCVPELYGLSPYPLRTAYWCGRVWLQV</sequence>
<reference evidence="1 2" key="1">
    <citation type="submission" date="2016-10" db="EMBL/GenBank/DDBJ databases">
        <title>Draft genome sequence of Coniochaeta ligniaria NRRL30616, a lignocellulolytic fungus for bioabatement of inhibitors in plant biomass hydrolysates.</title>
        <authorList>
            <consortium name="DOE Joint Genome Institute"/>
            <person name="Jimenez D.J."/>
            <person name="Hector R.E."/>
            <person name="Riley R."/>
            <person name="Sun H."/>
            <person name="Grigoriev I.V."/>
            <person name="Van Elsas J.D."/>
            <person name="Nichols N.N."/>
        </authorList>
    </citation>
    <scope>NUCLEOTIDE SEQUENCE [LARGE SCALE GENOMIC DNA]</scope>
    <source>
        <strain evidence="1 2">NRRL 30616</strain>
    </source>
</reference>
<protein>
    <submittedName>
        <fullName evidence="1">Uncharacterized protein</fullName>
    </submittedName>
</protein>
<gene>
    <name evidence="1" type="ORF">CONLIGDRAFT_200997</name>
</gene>
<dbReference type="Proteomes" id="UP000182658">
    <property type="component" value="Unassembled WGS sequence"/>
</dbReference>
<keyword evidence="2" id="KW-1185">Reference proteome</keyword>
<evidence type="ECO:0000313" key="2">
    <source>
        <dbReference type="Proteomes" id="UP000182658"/>
    </source>
</evidence>
<proteinExistence type="predicted"/>
<accession>A0A1J7J1I9</accession>
<name>A0A1J7J1I9_9PEZI</name>
<dbReference type="InParanoid" id="A0A1J7J1I9"/>
<dbReference type="AlphaFoldDB" id="A0A1J7J1I9"/>
<evidence type="ECO:0000313" key="1">
    <source>
        <dbReference type="EMBL" id="OIW33903.1"/>
    </source>
</evidence>
<organism evidence="1 2">
    <name type="scientific">Coniochaeta ligniaria NRRL 30616</name>
    <dbReference type="NCBI Taxonomy" id="1408157"/>
    <lineage>
        <taxon>Eukaryota</taxon>
        <taxon>Fungi</taxon>
        <taxon>Dikarya</taxon>
        <taxon>Ascomycota</taxon>
        <taxon>Pezizomycotina</taxon>
        <taxon>Sordariomycetes</taxon>
        <taxon>Sordariomycetidae</taxon>
        <taxon>Coniochaetales</taxon>
        <taxon>Coniochaetaceae</taxon>
        <taxon>Coniochaeta</taxon>
    </lineage>
</organism>